<keyword evidence="8" id="KW-1185">Reference proteome</keyword>
<dbReference type="Proteomes" id="UP000294835">
    <property type="component" value="Unassembled WGS sequence"/>
</dbReference>
<dbReference type="PROSITE" id="PS51007">
    <property type="entry name" value="CYTC"/>
    <property type="match status" value="1"/>
</dbReference>
<keyword evidence="5" id="KW-0732">Signal</keyword>
<reference evidence="7 8" key="1">
    <citation type="submission" date="2019-03" db="EMBL/GenBank/DDBJ databases">
        <title>Genomic Encyclopedia of Type Strains, Phase IV (KMG-IV): sequencing the most valuable type-strain genomes for metagenomic binning, comparative biology and taxonomic classification.</title>
        <authorList>
            <person name="Goeker M."/>
        </authorList>
    </citation>
    <scope>NUCLEOTIDE SEQUENCE [LARGE SCALE GENOMIC DNA]</scope>
    <source>
        <strain evidence="7 8">DSM 18063</strain>
    </source>
</reference>
<feature type="signal peptide" evidence="5">
    <location>
        <begin position="1"/>
        <end position="19"/>
    </location>
</feature>
<dbReference type="EMBL" id="SLXP01000001">
    <property type="protein sequence ID" value="TCP44088.1"/>
    <property type="molecule type" value="Genomic_DNA"/>
</dbReference>
<name>A0A4R2Q823_9RHOB</name>
<dbReference type="AlphaFoldDB" id="A0A4R2Q823"/>
<dbReference type="InterPro" id="IPR009056">
    <property type="entry name" value="Cyt_c-like_dom"/>
</dbReference>
<evidence type="ECO:0000256" key="1">
    <source>
        <dbReference type="ARBA" id="ARBA00022617"/>
    </source>
</evidence>
<evidence type="ECO:0000259" key="6">
    <source>
        <dbReference type="PROSITE" id="PS51007"/>
    </source>
</evidence>
<sequence>MRIPTAALALCLAAAPALGQPPSGVALFRQTCATCHGLEARGDGPMASILTLAMPDLTLMAARNGGVFPLARVVAAIDGRTELAGHGGPMPVYGFSLRGEGVALTAPDGAEIRTSAEIAAIADWLDSVQR</sequence>
<keyword evidence="3 4" id="KW-0408">Iron</keyword>
<protein>
    <submittedName>
        <fullName evidence="7">Cytochrome c</fullName>
    </submittedName>
</protein>
<keyword evidence="1 4" id="KW-0349">Heme</keyword>
<accession>A0A4R2Q823</accession>
<evidence type="ECO:0000313" key="8">
    <source>
        <dbReference type="Proteomes" id="UP000294835"/>
    </source>
</evidence>
<evidence type="ECO:0000313" key="7">
    <source>
        <dbReference type="EMBL" id="TCP44088.1"/>
    </source>
</evidence>
<dbReference type="GO" id="GO:0020037">
    <property type="term" value="F:heme binding"/>
    <property type="evidence" value="ECO:0007669"/>
    <property type="project" value="InterPro"/>
</dbReference>
<comment type="caution">
    <text evidence="7">The sequence shown here is derived from an EMBL/GenBank/DDBJ whole genome shotgun (WGS) entry which is preliminary data.</text>
</comment>
<feature type="chain" id="PRO_5021015366" evidence="5">
    <location>
        <begin position="20"/>
        <end position="130"/>
    </location>
</feature>
<dbReference type="OrthoDB" id="335174at2"/>
<dbReference type="Pfam" id="PF00034">
    <property type="entry name" value="Cytochrom_C"/>
    <property type="match status" value="1"/>
</dbReference>
<evidence type="ECO:0000256" key="4">
    <source>
        <dbReference type="PROSITE-ProRule" id="PRU00433"/>
    </source>
</evidence>
<dbReference type="GO" id="GO:0046872">
    <property type="term" value="F:metal ion binding"/>
    <property type="evidence" value="ECO:0007669"/>
    <property type="project" value="UniProtKB-KW"/>
</dbReference>
<evidence type="ECO:0000256" key="2">
    <source>
        <dbReference type="ARBA" id="ARBA00022723"/>
    </source>
</evidence>
<organism evidence="7 8">
    <name type="scientific">Rhodovulum marinum</name>
    <dbReference type="NCBI Taxonomy" id="320662"/>
    <lineage>
        <taxon>Bacteria</taxon>
        <taxon>Pseudomonadati</taxon>
        <taxon>Pseudomonadota</taxon>
        <taxon>Alphaproteobacteria</taxon>
        <taxon>Rhodobacterales</taxon>
        <taxon>Paracoccaceae</taxon>
        <taxon>Rhodovulum</taxon>
    </lineage>
</organism>
<evidence type="ECO:0000256" key="3">
    <source>
        <dbReference type="ARBA" id="ARBA00023004"/>
    </source>
</evidence>
<dbReference type="SUPFAM" id="SSF46626">
    <property type="entry name" value="Cytochrome c"/>
    <property type="match status" value="1"/>
</dbReference>
<proteinExistence type="predicted"/>
<dbReference type="Gene3D" id="1.10.760.10">
    <property type="entry name" value="Cytochrome c-like domain"/>
    <property type="match status" value="1"/>
</dbReference>
<dbReference type="InterPro" id="IPR036909">
    <property type="entry name" value="Cyt_c-like_dom_sf"/>
</dbReference>
<dbReference type="GO" id="GO:0009055">
    <property type="term" value="F:electron transfer activity"/>
    <property type="evidence" value="ECO:0007669"/>
    <property type="project" value="InterPro"/>
</dbReference>
<gene>
    <name evidence="7" type="ORF">EV662_101175</name>
</gene>
<dbReference type="RefSeq" id="WP_132460237.1">
    <property type="nucleotide sequence ID" value="NZ_SLXP01000001.1"/>
</dbReference>
<evidence type="ECO:0000256" key="5">
    <source>
        <dbReference type="SAM" id="SignalP"/>
    </source>
</evidence>
<keyword evidence="2 4" id="KW-0479">Metal-binding</keyword>
<feature type="domain" description="Cytochrome c" evidence="6">
    <location>
        <begin position="19"/>
        <end position="129"/>
    </location>
</feature>